<feature type="region of interest" description="Disordered" evidence="5">
    <location>
        <begin position="187"/>
        <end position="229"/>
    </location>
</feature>
<dbReference type="GO" id="GO:0005737">
    <property type="term" value="C:cytoplasm"/>
    <property type="evidence" value="ECO:0007669"/>
    <property type="project" value="TreeGrafter"/>
</dbReference>
<dbReference type="SUPFAM" id="SSF52799">
    <property type="entry name" value="(Phosphotyrosine protein) phosphatases II"/>
    <property type="match status" value="1"/>
</dbReference>
<dbReference type="Pfam" id="PF00782">
    <property type="entry name" value="DSPc"/>
    <property type="match status" value="1"/>
</dbReference>
<dbReference type="PROSITE" id="PS50056">
    <property type="entry name" value="TYR_PHOSPHATASE_2"/>
    <property type="match status" value="1"/>
</dbReference>
<dbReference type="HOGENOM" id="CLU_027074_12_0_1"/>
<feature type="compositionally biased region" description="Polar residues" evidence="5">
    <location>
        <begin position="220"/>
        <end position="229"/>
    </location>
</feature>
<evidence type="ECO:0000259" key="7">
    <source>
        <dbReference type="PROSITE" id="PS50056"/>
    </source>
</evidence>
<dbReference type="GO" id="GO:0043409">
    <property type="term" value="P:negative regulation of MAPK cascade"/>
    <property type="evidence" value="ECO:0007669"/>
    <property type="project" value="TreeGrafter"/>
</dbReference>
<dbReference type="SMART" id="SM00195">
    <property type="entry name" value="DSPc"/>
    <property type="match status" value="1"/>
</dbReference>
<feature type="compositionally biased region" description="Basic and acidic residues" evidence="5">
    <location>
        <begin position="187"/>
        <end position="199"/>
    </location>
</feature>
<comment type="similarity">
    <text evidence="1">Belongs to the protein-tyrosine phosphatase family. Non-receptor class dual specificity subfamily.</text>
</comment>
<name>A0A0C9URG9_SPHS4</name>
<dbReference type="InterPro" id="IPR016130">
    <property type="entry name" value="Tyr_Pase_AS"/>
</dbReference>
<evidence type="ECO:0000256" key="2">
    <source>
        <dbReference type="ARBA" id="ARBA00013064"/>
    </source>
</evidence>
<evidence type="ECO:0000313" key="9">
    <source>
        <dbReference type="Proteomes" id="UP000054279"/>
    </source>
</evidence>
<dbReference type="InterPro" id="IPR000340">
    <property type="entry name" value="Dual-sp_phosphatase_cat-dom"/>
</dbReference>
<proteinExistence type="inferred from homology"/>
<protein>
    <recommendedName>
        <fullName evidence="2">protein-tyrosine-phosphatase</fullName>
        <ecNumber evidence="2">3.1.3.48</ecNumber>
    </recommendedName>
</protein>
<dbReference type="PROSITE" id="PS50054">
    <property type="entry name" value="TYR_PHOSPHATASE_DUAL"/>
    <property type="match status" value="1"/>
</dbReference>
<evidence type="ECO:0000256" key="4">
    <source>
        <dbReference type="ARBA" id="ARBA00022912"/>
    </source>
</evidence>
<evidence type="ECO:0000256" key="1">
    <source>
        <dbReference type="ARBA" id="ARBA00008601"/>
    </source>
</evidence>
<evidence type="ECO:0000256" key="3">
    <source>
        <dbReference type="ARBA" id="ARBA00022801"/>
    </source>
</evidence>
<dbReference type="Proteomes" id="UP000054279">
    <property type="component" value="Unassembled WGS sequence"/>
</dbReference>
<sequence>MPKRQKPSTIPYVHSSDSVSLILAPGLFLGPCSAASSKPFLTANAITDVLSVGSTPAQKIDGITYHRLSLTDSPSSSIAKVSDEACRIIDSKKIGKAKEGKILVHCSAGISRSPTLVVAYLMKAHNMSLKAALGRVVRVRPQVSPNAGFLGQLKELEEEIHGRVSLDVEELPKREKDQLALFSEDEKLDIAEEKEKGELPDPEDSDAASHLVGGEYVEAQTKTDVNNTG</sequence>
<dbReference type="OrthoDB" id="10252009at2759"/>
<dbReference type="Gene3D" id="3.90.190.10">
    <property type="entry name" value="Protein tyrosine phosphatase superfamily"/>
    <property type="match status" value="1"/>
</dbReference>
<evidence type="ECO:0000256" key="5">
    <source>
        <dbReference type="SAM" id="MobiDB-lite"/>
    </source>
</evidence>
<dbReference type="EC" id="3.1.3.48" evidence="2"/>
<keyword evidence="9" id="KW-1185">Reference proteome</keyword>
<dbReference type="GO" id="GO:0017017">
    <property type="term" value="F:MAP kinase tyrosine/serine/threonine phosphatase activity"/>
    <property type="evidence" value="ECO:0007669"/>
    <property type="project" value="TreeGrafter"/>
</dbReference>
<keyword evidence="3" id="KW-0378">Hydrolase</keyword>
<dbReference type="PANTHER" id="PTHR10159">
    <property type="entry name" value="DUAL SPECIFICITY PROTEIN PHOSPHATASE"/>
    <property type="match status" value="1"/>
</dbReference>
<evidence type="ECO:0000259" key="6">
    <source>
        <dbReference type="PROSITE" id="PS50054"/>
    </source>
</evidence>
<dbReference type="PANTHER" id="PTHR10159:SF519">
    <property type="entry name" value="DUAL SPECIFICITY PROTEIN PHOSPHATASE MPK3"/>
    <property type="match status" value="1"/>
</dbReference>
<dbReference type="InterPro" id="IPR020422">
    <property type="entry name" value="TYR_PHOSPHATASE_DUAL_dom"/>
</dbReference>
<dbReference type="GO" id="GO:0008330">
    <property type="term" value="F:protein tyrosine/threonine phosphatase activity"/>
    <property type="evidence" value="ECO:0007669"/>
    <property type="project" value="TreeGrafter"/>
</dbReference>
<dbReference type="AlphaFoldDB" id="A0A0C9URG9"/>
<dbReference type="InterPro" id="IPR029021">
    <property type="entry name" value="Prot-tyrosine_phosphatase-like"/>
</dbReference>
<gene>
    <name evidence="8" type="ORF">M422DRAFT_234445</name>
</gene>
<dbReference type="PROSITE" id="PS00383">
    <property type="entry name" value="TYR_PHOSPHATASE_1"/>
    <property type="match status" value="1"/>
</dbReference>
<dbReference type="EMBL" id="KN837236">
    <property type="protein sequence ID" value="KIJ31817.1"/>
    <property type="molecule type" value="Genomic_DNA"/>
</dbReference>
<keyword evidence="4" id="KW-0904">Protein phosphatase</keyword>
<dbReference type="InterPro" id="IPR000387">
    <property type="entry name" value="Tyr_Pase_dom"/>
</dbReference>
<feature type="domain" description="Tyrosine specific protein phosphatases" evidence="7">
    <location>
        <begin position="83"/>
        <end position="141"/>
    </location>
</feature>
<evidence type="ECO:0000313" key="8">
    <source>
        <dbReference type="EMBL" id="KIJ31817.1"/>
    </source>
</evidence>
<accession>A0A0C9URG9</accession>
<organism evidence="8 9">
    <name type="scientific">Sphaerobolus stellatus (strain SS14)</name>
    <dbReference type="NCBI Taxonomy" id="990650"/>
    <lineage>
        <taxon>Eukaryota</taxon>
        <taxon>Fungi</taxon>
        <taxon>Dikarya</taxon>
        <taxon>Basidiomycota</taxon>
        <taxon>Agaricomycotina</taxon>
        <taxon>Agaricomycetes</taxon>
        <taxon>Phallomycetidae</taxon>
        <taxon>Geastrales</taxon>
        <taxon>Sphaerobolaceae</taxon>
        <taxon>Sphaerobolus</taxon>
    </lineage>
</organism>
<dbReference type="GO" id="GO:0033550">
    <property type="term" value="F:MAP kinase tyrosine phosphatase activity"/>
    <property type="evidence" value="ECO:0007669"/>
    <property type="project" value="TreeGrafter"/>
</dbReference>
<dbReference type="CDD" id="cd14498">
    <property type="entry name" value="DSP"/>
    <property type="match status" value="1"/>
</dbReference>
<feature type="domain" description="Tyrosine-protein phosphatase" evidence="6">
    <location>
        <begin position="18"/>
        <end position="162"/>
    </location>
</feature>
<reference evidence="8 9" key="1">
    <citation type="submission" date="2014-06" db="EMBL/GenBank/DDBJ databases">
        <title>Evolutionary Origins and Diversification of the Mycorrhizal Mutualists.</title>
        <authorList>
            <consortium name="DOE Joint Genome Institute"/>
            <consortium name="Mycorrhizal Genomics Consortium"/>
            <person name="Kohler A."/>
            <person name="Kuo A."/>
            <person name="Nagy L.G."/>
            <person name="Floudas D."/>
            <person name="Copeland A."/>
            <person name="Barry K.W."/>
            <person name="Cichocki N."/>
            <person name="Veneault-Fourrey C."/>
            <person name="LaButti K."/>
            <person name="Lindquist E.A."/>
            <person name="Lipzen A."/>
            <person name="Lundell T."/>
            <person name="Morin E."/>
            <person name="Murat C."/>
            <person name="Riley R."/>
            <person name="Ohm R."/>
            <person name="Sun H."/>
            <person name="Tunlid A."/>
            <person name="Henrissat B."/>
            <person name="Grigoriev I.V."/>
            <person name="Hibbett D.S."/>
            <person name="Martin F."/>
        </authorList>
    </citation>
    <scope>NUCLEOTIDE SEQUENCE [LARGE SCALE GENOMIC DNA]</scope>
    <source>
        <strain evidence="8 9">SS14</strain>
    </source>
</reference>